<comment type="caution">
    <text evidence="1">The sequence shown here is derived from an EMBL/GenBank/DDBJ whole genome shotgun (WGS) entry which is preliminary data.</text>
</comment>
<reference evidence="1" key="1">
    <citation type="submission" date="2023-07" db="EMBL/GenBank/DDBJ databases">
        <title>Sorghum-associated microbial communities from plants grown in Nebraska, USA.</title>
        <authorList>
            <person name="Schachtman D."/>
        </authorList>
    </citation>
    <scope>NUCLEOTIDE SEQUENCE</scope>
    <source>
        <strain evidence="1">DS2329</strain>
    </source>
</reference>
<gene>
    <name evidence="1" type="ORF">J2786_002164</name>
</gene>
<evidence type="ECO:0000313" key="1">
    <source>
        <dbReference type="EMBL" id="MDR6459057.1"/>
    </source>
</evidence>
<sequence>MKNSIYIKNIIIFSIILFFAYQSLGFYFSYFNLGSFSTGDTLLFSIYWYALMFSNILVIYFALKRIILKSKELNLAKMILASLAIFFIAYNLSFFTGYIEYYYIDEKDKIVTLNSVDRLKNLLDGIDHSAPSYEPFNTFIKYPYLVLVDILSTFNIIRLFFFLITDRIIMPILLSLALYKWYKKHPEKIK</sequence>
<dbReference type="EMBL" id="JAVDQX010000002">
    <property type="protein sequence ID" value="MDR6459057.1"/>
    <property type="molecule type" value="Genomic_DNA"/>
</dbReference>
<accession>A0ACC6J8D1</accession>
<evidence type="ECO:0000313" key="2">
    <source>
        <dbReference type="Proteomes" id="UP001184833"/>
    </source>
</evidence>
<dbReference type="Proteomes" id="UP001184833">
    <property type="component" value="Unassembled WGS sequence"/>
</dbReference>
<keyword evidence="2" id="KW-1185">Reference proteome</keyword>
<proteinExistence type="predicted"/>
<name>A0ACC6J8D1_9FLAO</name>
<protein>
    <submittedName>
        <fullName evidence="1">Uncharacterized protein</fullName>
    </submittedName>
</protein>
<organism evidence="1 2">
    <name type="scientific">Chryseobacterium vietnamense</name>
    <dbReference type="NCBI Taxonomy" id="866785"/>
    <lineage>
        <taxon>Bacteria</taxon>
        <taxon>Pseudomonadati</taxon>
        <taxon>Bacteroidota</taxon>
        <taxon>Flavobacteriia</taxon>
        <taxon>Flavobacteriales</taxon>
        <taxon>Weeksellaceae</taxon>
        <taxon>Chryseobacterium group</taxon>
        <taxon>Chryseobacterium</taxon>
    </lineage>
</organism>